<gene>
    <name evidence="1" type="ORF">SO694_00036121</name>
</gene>
<name>A0ABR1FL81_AURAN</name>
<dbReference type="Proteomes" id="UP001363151">
    <property type="component" value="Unassembled WGS sequence"/>
</dbReference>
<dbReference type="EMBL" id="JBBJCI010000365">
    <property type="protein sequence ID" value="KAK7232885.1"/>
    <property type="molecule type" value="Genomic_DNA"/>
</dbReference>
<evidence type="ECO:0000313" key="2">
    <source>
        <dbReference type="Proteomes" id="UP001363151"/>
    </source>
</evidence>
<sequence length="446" mass="49096">MPPPPKLAPAMRLDPVLRELLLGTACPRSPLQLLRGQRDVLRAIWLRVVEEYWDACLEARDGDPRLALDAVYVVPSLPEPLEVPSWLVVAPASHARRVEPAVVFPAFTGINVNMMPFVVHERRAQLPAELQTYMHVIDACVRTMSRPPENTPIGYLTVHESDVEDGASQRRPGLHVESPGLARGAAAAALAPGAHHHWGRGIVMKDGSLSASCGRFSRDFDRENDCHRRARRSLSGGIFMASSVDDTCRLWNCRVRDDQGDIVGPGGDCERLRPLLKHVETDTLRANELAWMSDMTPHESLPLKGGGRRQYFRLVVGEVSAWYAAHSTPNPNFDLASAPGGPAVVAGDKFANAGAYAWTRGAAAAGAYDPADDRARTSFRKAMARAGLEHRLDFFAACGVRRFADLRGKGAELRRGLDHWDQTRLRYALKKPGVLWYETAPDSGEE</sequence>
<organism evidence="1 2">
    <name type="scientific">Aureococcus anophagefferens</name>
    <name type="common">Harmful bloom alga</name>
    <dbReference type="NCBI Taxonomy" id="44056"/>
    <lineage>
        <taxon>Eukaryota</taxon>
        <taxon>Sar</taxon>
        <taxon>Stramenopiles</taxon>
        <taxon>Ochrophyta</taxon>
        <taxon>Pelagophyceae</taxon>
        <taxon>Pelagomonadales</taxon>
        <taxon>Pelagomonadaceae</taxon>
        <taxon>Aureococcus</taxon>
    </lineage>
</organism>
<reference evidence="1 2" key="1">
    <citation type="submission" date="2024-03" db="EMBL/GenBank/DDBJ databases">
        <title>Aureococcus anophagefferens CCMP1851 and Kratosvirus quantuckense: Draft genome of a second virus-susceptible host strain in the model system.</title>
        <authorList>
            <person name="Chase E."/>
            <person name="Truchon A.R."/>
            <person name="Schepens W."/>
            <person name="Wilhelm S.W."/>
        </authorList>
    </citation>
    <scope>NUCLEOTIDE SEQUENCE [LARGE SCALE GENOMIC DNA]</scope>
    <source>
        <strain evidence="1 2">CCMP1851</strain>
    </source>
</reference>
<evidence type="ECO:0000313" key="1">
    <source>
        <dbReference type="EMBL" id="KAK7232885.1"/>
    </source>
</evidence>
<protein>
    <submittedName>
        <fullName evidence="1">Uncharacterized protein</fullName>
    </submittedName>
</protein>
<comment type="caution">
    <text evidence="1">The sequence shown here is derived from an EMBL/GenBank/DDBJ whole genome shotgun (WGS) entry which is preliminary data.</text>
</comment>
<accession>A0ABR1FL81</accession>
<proteinExistence type="predicted"/>
<keyword evidence="2" id="KW-1185">Reference proteome</keyword>